<dbReference type="EMBL" id="QKZK01000003">
    <property type="protein sequence ID" value="PZX20145.1"/>
    <property type="molecule type" value="Genomic_DNA"/>
</dbReference>
<protein>
    <submittedName>
        <fullName evidence="1">Uncharacterized protein</fullName>
    </submittedName>
</protein>
<proteinExistence type="predicted"/>
<dbReference type="Proteomes" id="UP000249239">
    <property type="component" value="Unassembled WGS sequence"/>
</dbReference>
<evidence type="ECO:0000313" key="1">
    <source>
        <dbReference type="EMBL" id="PZX20145.1"/>
    </source>
</evidence>
<dbReference type="AlphaFoldDB" id="A0A2W7NI80"/>
<sequence length="58" mass="6767">MQLMKISIAFQVKNANIKIQTFALQLSSNNSAGFVNEHEYKLIFPHHQHQLIKKNYNP</sequence>
<keyword evidence="2" id="KW-1185">Reference proteome</keyword>
<organism evidence="1 2">
    <name type="scientific">Breznakibacter xylanolyticus</name>
    <dbReference type="NCBI Taxonomy" id="990"/>
    <lineage>
        <taxon>Bacteria</taxon>
        <taxon>Pseudomonadati</taxon>
        <taxon>Bacteroidota</taxon>
        <taxon>Bacteroidia</taxon>
        <taxon>Marinilabiliales</taxon>
        <taxon>Marinilabiliaceae</taxon>
        <taxon>Breznakibacter</taxon>
    </lineage>
</organism>
<evidence type="ECO:0000313" key="2">
    <source>
        <dbReference type="Proteomes" id="UP000249239"/>
    </source>
</evidence>
<name>A0A2W7NI80_9BACT</name>
<reference evidence="1 2" key="1">
    <citation type="submission" date="2018-06" db="EMBL/GenBank/DDBJ databases">
        <title>Genomic Encyclopedia of Archaeal and Bacterial Type Strains, Phase II (KMG-II): from individual species to whole genera.</title>
        <authorList>
            <person name="Goeker M."/>
        </authorList>
    </citation>
    <scope>NUCLEOTIDE SEQUENCE [LARGE SCALE GENOMIC DNA]</scope>
    <source>
        <strain evidence="1 2">DSM 6779</strain>
    </source>
</reference>
<comment type="caution">
    <text evidence="1">The sequence shown here is derived from an EMBL/GenBank/DDBJ whole genome shotgun (WGS) entry which is preliminary data.</text>
</comment>
<accession>A0A2W7NI80</accession>
<gene>
    <name evidence="1" type="ORF">LX69_00601</name>
</gene>